<dbReference type="InterPro" id="IPR034804">
    <property type="entry name" value="SQR/QFR_C/D"/>
</dbReference>
<comment type="caution">
    <text evidence="9">The sequence shown here is derived from an EMBL/GenBank/DDBJ whole genome shotgun (WGS) entry which is preliminary data.</text>
</comment>
<evidence type="ECO:0000256" key="3">
    <source>
        <dbReference type="ARBA" id="ARBA00022692"/>
    </source>
</evidence>
<name>A0ABN2PMS5_9ACTN</name>
<dbReference type="CDD" id="cd03498">
    <property type="entry name" value="SQR_TypeB_2_TM"/>
    <property type="match status" value="1"/>
</dbReference>
<feature type="transmembrane region" description="Helical" evidence="8">
    <location>
        <begin position="100"/>
        <end position="120"/>
    </location>
</feature>
<keyword evidence="3 8" id="KW-0812">Transmembrane</keyword>
<keyword evidence="6" id="KW-0408">Iron</keyword>
<keyword evidence="4" id="KW-0479">Metal-binding</keyword>
<accession>A0ABN2PMS5</accession>
<dbReference type="NCBIfam" id="TIGR02046">
    <property type="entry name" value="sdhC_b558_fam"/>
    <property type="match status" value="1"/>
</dbReference>
<dbReference type="InterPro" id="IPR000701">
    <property type="entry name" value="SuccDH_FuR_B_TM-su"/>
</dbReference>
<organism evidence="9 10">
    <name type="scientific">Nocardioides lentus</name>
    <dbReference type="NCBI Taxonomy" id="338077"/>
    <lineage>
        <taxon>Bacteria</taxon>
        <taxon>Bacillati</taxon>
        <taxon>Actinomycetota</taxon>
        <taxon>Actinomycetes</taxon>
        <taxon>Propionibacteriales</taxon>
        <taxon>Nocardioidaceae</taxon>
        <taxon>Nocardioides</taxon>
    </lineage>
</organism>
<evidence type="ECO:0000256" key="1">
    <source>
        <dbReference type="ARBA" id="ARBA00004370"/>
    </source>
</evidence>
<dbReference type="Pfam" id="PF01127">
    <property type="entry name" value="Sdh_cyt"/>
    <property type="match status" value="1"/>
</dbReference>
<keyword evidence="5 8" id="KW-1133">Transmembrane helix</keyword>
<evidence type="ECO:0000256" key="4">
    <source>
        <dbReference type="ARBA" id="ARBA00022723"/>
    </source>
</evidence>
<dbReference type="Gene3D" id="1.20.1300.10">
    <property type="entry name" value="Fumarate reductase/succinate dehydrogenase, transmembrane subunit"/>
    <property type="match status" value="1"/>
</dbReference>
<evidence type="ECO:0000313" key="10">
    <source>
        <dbReference type="Proteomes" id="UP001501612"/>
    </source>
</evidence>
<evidence type="ECO:0000256" key="2">
    <source>
        <dbReference type="ARBA" id="ARBA00022617"/>
    </source>
</evidence>
<proteinExistence type="predicted"/>
<evidence type="ECO:0000256" key="6">
    <source>
        <dbReference type="ARBA" id="ARBA00023004"/>
    </source>
</evidence>
<gene>
    <name evidence="9" type="ORF">GCM10009737_30050</name>
</gene>
<evidence type="ECO:0000313" key="9">
    <source>
        <dbReference type="EMBL" id="GAA1926208.1"/>
    </source>
</evidence>
<keyword evidence="7 8" id="KW-0472">Membrane</keyword>
<sequence length="209" mass="22863">MAVTGLIFIGYVLAHMYGNLKAFSGQAAFDEYAEHLRTIGEPLLPYAGLLWIIRIVLILALVGHVYAAYTLWARSAKARTTKYTYTKRVNSTWSSKTMRWGGTALLLFIVFHILHFTLRVVTPGSNSDSPYERLVGSFEIWWVAAIYLVAMAALAMHLRHGTWSAAQTLGLTNSAAARRNANLAGYLVAVVVAGGYSLIPIGVLTGLIS</sequence>
<dbReference type="Proteomes" id="UP001501612">
    <property type="component" value="Unassembled WGS sequence"/>
</dbReference>
<protein>
    <submittedName>
        <fullName evidence="9">Succinate dehydrogenase cytochrome b subunit</fullName>
    </submittedName>
</protein>
<dbReference type="EMBL" id="BAAAMY010000007">
    <property type="protein sequence ID" value="GAA1926208.1"/>
    <property type="molecule type" value="Genomic_DNA"/>
</dbReference>
<feature type="transmembrane region" description="Helical" evidence="8">
    <location>
        <begin position="140"/>
        <end position="158"/>
    </location>
</feature>
<reference evidence="9 10" key="1">
    <citation type="journal article" date="2019" name="Int. J. Syst. Evol. Microbiol.">
        <title>The Global Catalogue of Microorganisms (GCM) 10K type strain sequencing project: providing services to taxonomists for standard genome sequencing and annotation.</title>
        <authorList>
            <consortium name="The Broad Institute Genomics Platform"/>
            <consortium name="The Broad Institute Genome Sequencing Center for Infectious Disease"/>
            <person name="Wu L."/>
            <person name="Ma J."/>
        </authorList>
    </citation>
    <scope>NUCLEOTIDE SEQUENCE [LARGE SCALE GENOMIC DNA]</scope>
    <source>
        <strain evidence="9 10">JCM 14046</strain>
    </source>
</reference>
<evidence type="ECO:0000256" key="8">
    <source>
        <dbReference type="SAM" id="Phobius"/>
    </source>
</evidence>
<keyword evidence="10" id="KW-1185">Reference proteome</keyword>
<feature type="transmembrane region" description="Helical" evidence="8">
    <location>
        <begin position="183"/>
        <end position="208"/>
    </location>
</feature>
<comment type="subcellular location">
    <subcellularLocation>
        <location evidence="1">Membrane</location>
    </subcellularLocation>
</comment>
<keyword evidence="2" id="KW-0349">Heme</keyword>
<feature type="transmembrane region" description="Helical" evidence="8">
    <location>
        <begin position="51"/>
        <end position="72"/>
    </location>
</feature>
<dbReference type="InterPro" id="IPR011138">
    <property type="entry name" value="Cytochrome_b-558"/>
</dbReference>
<evidence type="ECO:0000256" key="5">
    <source>
        <dbReference type="ARBA" id="ARBA00022989"/>
    </source>
</evidence>
<evidence type="ECO:0000256" key="7">
    <source>
        <dbReference type="ARBA" id="ARBA00023136"/>
    </source>
</evidence>
<dbReference type="SUPFAM" id="SSF81343">
    <property type="entry name" value="Fumarate reductase respiratory complex transmembrane subunits"/>
    <property type="match status" value="1"/>
</dbReference>